<gene>
    <name evidence="2" type="ORF">COD19_17440</name>
</gene>
<name>A0A2C1L5H4_BACCE</name>
<dbReference type="RefSeq" id="WP_098882843.1">
    <property type="nucleotide sequence ID" value="NZ_NUMG01000023.1"/>
</dbReference>
<evidence type="ECO:0000256" key="1">
    <source>
        <dbReference type="SAM" id="Phobius"/>
    </source>
</evidence>
<accession>A0A2C1L5H4</accession>
<organism evidence="2 3">
    <name type="scientific">Bacillus cereus</name>
    <dbReference type="NCBI Taxonomy" id="1396"/>
    <lineage>
        <taxon>Bacteria</taxon>
        <taxon>Bacillati</taxon>
        <taxon>Bacillota</taxon>
        <taxon>Bacilli</taxon>
        <taxon>Bacillales</taxon>
        <taxon>Bacillaceae</taxon>
        <taxon>Bacillus</taxon>
        <taxon>Bacillus cereus group</taxon>
    </lineage>
</organism>
<keyword evidence="1" id="KW-1133">Transmembrane helix</keyword>
<proteinExistence type="predicted"/>
<sequence>MGLYEGNVQQFLDWTYEKVLNGLPGTASVYELANSYTSKGSSNDKAIKSLIRWQQGKAGANGFAAGLGGIILMPVAIPANLASVMYMQMRMIAAIAYIRGYDLKDDQVQTFVYVCLTGQSASELVKQSGIKIAQKVGEAQIKRIPGEVIKQINQKVGFKLVTKFGEKGVINLGKMVPLLGGVFGGVFDTSSTYLIGKAAEKTFIEGGYDKENEIIIDMI</sequence>
<comment type="caution">
    <text evidence="2">The sequence shown here is derived from an EMBL/GenBank/DDBJ whole genome shotgun (WGS) entry which is preliminary data.</text>
</comment>
<dbReference type="InterPro" id="IPR024787">
    <property type="entry name" value="EcsC"/>
</dbReference>
<dbReference type="Pfam" id="PF12787">
    <property type="entry name" value="EcsC"/>
    <property type="match status" value="1"/>
</dbReference>
<keyword evidence="1" id="KW-0472">Membrane</keyword>
<dbReference type="EMBL" id="NUMG01000023">
    <property type="protein sequence ID" value="PGU00126.1"/>
    <property type="molecule type" value="Genomic_DNA"/>
</dbReference>
<dbReference type="AlphaFoldDB" id="A0A2C1L5H4"/>
<reference evidence="2 3" key="1">
    <citation type="submission" date="2017-09" db="EMBL/GenBank/DDBJ databases">
        <title>Large-scale bioinformatics analysis of Bacillus genomes uncovers conserved roles of natural products in bacterial physiology.</title>
        <authorList>
            <consortium name="Agbiome Team Llc"/>
            <person name="Bleich R.M."/>
            <person name="Grubbs K.J."/>
            <person name="Santa Maria K.C."/>
            <person name="Allen S.E."/>
            <person name="Farag S."/>
            <person name="Shank E.A."/>
            <person name="Bowers A."/>
        </authorList>
    </citation>
    <scope>NUCLEOTIDE SEQUENCE [LARGE SCALE GENOMIC DNA]</scope>
    <source>
        <strain evidence="2 3">AFS040105</strain>
    </source>
</reference>
<protein>
    <submittedName>
        <fullName evidence="2">EcsC family protein</fullName>
    </submittedName>
</protein>
<evidence type="ECO:0000313" key="3">
    <source>
        <dbReference type="Proteomes" id="UP000225766"/>
    </source>
</evidence>
<feature type="transmembrane region" description="Helical" evidence="1">
    <location>
        <begin position="62"/>
        <end position="82"/>
    </location>
</feature>
<dbReference type="Proteomes" id="UP000225766">
    <property type="component" value="Unassembled WGS sequence"/>
</dbReference>
<keyword evidence="1" id="KW-0812">Transmembrane</keyword>
<evidence type="ECO:0000313" key="2">
    <source>
        <dbReference type="EMBL" id="PGU00126.1"/>
    </source>
</evidence>